<comment type="function">
    <text evidence="3 17">General (non sugar-specific) component of the phosphoenolpyruvate-dependent sugar phosphotransferase system (sugar PTS). This major carbohydrate active-transport system catalyzes the phosphorylation of incoming sugar substrates concomitantly with their translocation across the cell membrane. Enzyme I transfers the phosphoryl group from phosphoenolpyruvate (PEP) to the phosphoryl carrier protein (HPr).</text>
</comment>
<comment type="similarity">
    <text evidence="5 17">Belongs to the PEP-utilizing enzyme family.</text>
</comment>
<evidence type="ECO:0000313" key="24">
    <source>
        <dbReference type="EMBL" id="PXA02887.1"/>
    </source>
</evidence>
<keyword evidence="24" id="KW-0670">Pyruvate</keyword>
<dbReference type="InterPro" id="IPR006318">
    <property type="entry name" value="PTS_EI-like"/>
</dbReference>
<comment type="caution">
    <text evidence="24">The sequence shown here is derived from an EMBL/GenBank/DDBJ whole genome shotgun (WGS) entry which is preliminary data.</text>
</comment>
<evidence type="ECO:0000256" key="15">
    <source>
        <dbReference type="ARBA" id="ARBA00022842"/>
    </source>
</evidence>
<dbReference type="GO" id="GO:0008965">
    <property type="term" value="F:phosphoenolpyruvate-protein phosphotransferase activity"/>
    <property type="evidence" value="ECO:0007669"/>
    <property type="project" value="UniProtKB-EC"/>
</dbReference>
<evidence type="ECO:0000256" key="16">
    <source>
        <dbReference type="ARBA" id="ARBA00033235"/>
    </source>
</evidence>
<keyword evidence="10 17" id="KW-0762">Sugar transport</keyword>
<dbReference type="InterPro" id="IPR018274">
    <property type="entry name" value="PEP_util_AS"/>
</dbReference>
<evidence type="ECO:0000259" key="23">
    <source>
        <dbReference type="Pfam" id="PF05524"/>
    </source>
</evidence>
<evidence type="ECO:0000256" key="10">
    <source>
        <dbReference type="ARBA" id="ARBA00022597"/>
    </source>
</evidence>
<evidence type="ECO:0000256" key="12">
    <source>
        <dbReference type="ARBA" id="ARBA00022683"/>
    </source>
</evidence>
<accession>A0A317ZEW3</accession>
<dbReference type="RefSeq" id="WP_110132242.1">
    <property type="nucleotide sequence ID" value="NZ_QHJQ01000017.1"/>
</dbReference>
<dbReference type="InterPro" id="IPR023151">
    <property type="entry name" value="PEP_util_CS"/>
</dbReference>
<evidence type="ECO:0000256" key="11">
    <source>
        <dbReference type="ARBA" id="ARBA00022679"/>
    </source>
</evidence>
<comment type="cofactor">
    <cofactor evidence="2 17 20">
        <name>Mg(2+)</name>
        <dbReference type="ChEBI" id="CHEBI:18420"/>
    </cofactor>
</comment>
<evidence type="ECO:0000256" key="8">
    <source>
        <dbReference type="ARBA" id="ARBA00022448"/>
    </source>
</evidence>
<dbReference type="Pfam" id="PF02896">
    <property type="entry name" value="PEP-utilizers_C"/>
    <property type="match status" value="1"/>
</dbReference>
<comment type="catalytic activity">
    <reaction evidence="1 17">
        <text>L-histidyl-[protein] + phosphoenolpyruvate = N(pros)-phospho-L-histidyl-[protein] + pyruvate</text>
        <dbReference type="Rhea" id="RHEA:23880"/>
        <dbReference type="Rhea" id="RHEA-COMP:9745"/>
        <dbReference type="Rhea" id="RHEA-COMP:9746"/>
        <dbReference type="ChEBI" id="CHEBI:15361"/>
        <dbReference type="ChEBI" id="CHEBI:29979"/>
        <dbReference type="ChEBI" id="CHEBI:58702"/>
        <dbReference type="ChEBI" id="CHEBI:64837"/>
        <dbReference type="EC" id="2.7.3.9"/>
    </reaction>
</comment>
<dbReference type="OrthoDB" id="9765468at2"/>
<dbReference type="InterPro" id="IPR008731">
    <property type="entry name" value="PTS_EIN"/>
</dbReference>
<dbReference type="PROSITE" id="PS00742">
    <property type="entry name" value="PEP_ENZYMES_2"/>
    <property type="match status" value="1"/>
</dbReference>
<keyword evidence="25" id="KW-1185">Reference proteome</keyword>
<feature type="domain" description="PEP-utilising enzyme mobile" evidence="21">
    <location>
        <begin position="165"/>
        <end position="235"/>
    </location>
</feature>
<organism evidence="24 25">
    <name type="scientific">Coraliomargarita sinensis</name>
    <dbReference type="NCBI Taxonomy" id="2174842"/>
    <lineage>
        <taxon>Bacteria</taxon>
        <taxon>Pseudomonadati</taxon>
        <taxon>Verrucomicrobiota</taxon>
        <taxon>Opitutia</taxon>
        <taxon>Puniceicoccales</taxon>
        <taxon>Coraliomargaritaceae</taxon>
        <taxon>Coraliomargarita</taxon>
    </lineage>
</organism>
<proteinExistence type="inferred from homology"/>
<feature type="active site" description="Tele-phosphohistidine intermediate" evidence="18">
    <location>
        <position position="199"/>
    </location>
</feature>
<feature type="binding site" evidence="20">
    <location>
        <position position="440"/>
    </location>
    <ligand>
        <name>Mg(2+)</name>
        <dbReference type="ChEBI" id="CHEBI:18420"/>
    </ligand>
</feature>
<dbReference type="InterPro" id="IPR050499">
    <property type="entry name" value="PEP-utilizing_PTS_enzyme"/>
</dbReference>
<evidence type="ECO:0000256" key="19">
    <source>
        <dbReference type="PIRSR" id="PIRSR000732-2"/>
    </source>
</evidence>
<feature type="binding site" evidence="19">
    <location>
        <begin position="463"/>
        <end position="464"/>
    </location>
    <ligand>
        <name>phosphoenolpyruvate</name>
        <dbReference type="ChEBI" id="CHEBI:58702"/>
    </ligand>
</feature>
<reference evidence="24 25" key="1">
    <citation type="submission" date="2018-05" db="EMBL/GenBank/DDBJ databases">
        <title>Coraliomargarita sinensis sp. nov., isolated from a marine solar saltern.</title>
        <authorList>
            <person name="Zhou L.Y."/>
        </authorList>
    </citation>
    <scope>NUCLEOTIDE SEQUENCE [LARGE SCALE GENOMIC DNA]</scope>
    <source>
        <strain evidence="24 25">WN38</strain>
    </source>
</reference>
<evidence type="ECO:0000256" key="18">
    <source>
        <dbReference type="PIRSR" id="PIRSR000732-1"/>
    </source>
</evidence>
<comment type="subcellular location">
    <subcellularLocation>
        <location evidence="4 17">Cytoplasm</location>
    </subcellularLocation>
</comment>
<evidence type="ECO:0000256" key="14">
    <source>
        <dbReference type="ARBA" id="ARBA00022777"/>
    </source>
</evidence>
<dbReference type="Proteomes" id="UP000247099">
    <property type="component" value="Unassembled WGS sequence"/>
</dbReference>
<dbReference type="Pfam" id="PF00391">
    <property type="entry name" value="PEP-utilizers"/>
    <property type="match status" value="1"/>
</dbReference>
<evidence type="ECO:0000256" key="1">
    <source>
        <dbReference type="ARBA" id="ARBA00000683"/>
    </source>
</evidence>
<protein>
    <recommendedName>
        <fullName evidence="7 17">Phosphoenolpyruvate-protein phosphotransferase</fullName>
        <ecNumber evidence="6 17">2.7.3.9</ecNumber>
    </recommendedName>
    <alternativeName>
        <fullName evidence="16 17">Phosphotransferase system, enzyme I</fullName>
    </alternativeName>
</protein>
<dbReference type="PANTHER" id="PTHR46244:SF3">
    <property type="entry name" value="PHOSPHOENOLPYRUVATE-PROTEIN PHOSPHOTRANSFERASE"/>
    <property type="match status" value="1"/>
</dbReference>
<dbReference type="EMBL" id="QHJQ01000017">
    <property type="protein sequence ID" value="PXA02887.1"/>
    <property type="molecule type" value="Genomic_DNA"/>
</dbReference>
<dbReference type="Gene3D" id="3.50.30.10">
    <property type="entry name" value="Phosphohistidine domain"/>
    <property type="match status" value="1"/>
</dbReference>
<dbReference type="Gene3D" id="1.10.274.10">
    <property type="entry name" value="PtsI, HPr-binding domain"/>
    <property type="match status" value="1"/>
</dbReference>
<evidence type="ECO:0000256" key="6">
    <source>
        <dbReference type="ARBA" id="ARBA00012232"/>
    </source>
</evidence>
<evidence type="ECO:0000256" key="2">
    <source>
        <dbReference type="ARBA" id="ARBA00001946"/>
    </source>
</evidence>
<evidence type="ECO:0000256" key="17">
    <source>
        <dbReference type="PIRNR" id="PIRNR000732"/>
    </source>
</evidence>
<feature type="domain" description="Phosphotransferase system enzyme I N-terminal" evidence="23">
    <location>
        <begin position="13"/>
        <end position="136"/>
    </location>
</feature>
<feature type="binding site" evidence="19">
    <location>
        <position position="342"/>
    </location>
    <ligand>
        <name>phosphoenolpyruvate</name>
        <dbReference type="ChEBI" id="CHEBI:58702"/>
    </ligand>
</feature>
<dbReference type="InterPro" id="IPR036618">
    <property type="entry name" value="PtsI_HPr-bd_sf"/>
</dbReference>
<dbReference type="SUPFAM" id="SSF52009">
    <property type="entry name" value="Phosphohistidine domain"/>
    <property type="match status" value="1"/>
</dbReference>
<dbReference type="PIRSF" id="PIRSF000732">
    <property type="entry name" value="PTS_enzyme_I"/>
    <property type="match status" value="1"/>
</dbReference>
<evidence type="ECO:0000313" key="25">
    <source>
        <dbReference type="Proteomes" id="UP000247099"/>
    </source>
</evidence>
<keyword evidence="8 17" id="KW-0813">Transport</keyword>
<dbReference type="InterPro" id="IPR036637">
    <property type="entry name" value="Phosphohistidine_dom_sf"/>
</dbReference>
<keyword evidence="15 17" id="KW-0460">Magnesium</keyword>
<evidence type="ECO:0000256" key="4">
    <source>
        <dbReference type="ARBA" id="ARBA00004496"/>
    </source>
</evidence>
<dbReference type="SUPFAM" id="SSF51621">
    <property type="entry name" value="Phosphoenolpyruvate/pyruvate domain"/>
    <property type="match status" value="1"/>
</dbReference>
<name>A0A317ZEW3_9BACT</name>
<keyword evidence="12 17" id="KW-0598">Phosphotransferase system</keyword>
<keyword evidence="11 17" id="KW-0808">Transferase</keyword>
<feature type="domain" description="PEP-utilising enzyme C-terminal" evidence="22">
    <location>
        <begin position="266"/>
        <end position="550"/>
    </location>
</feature>
<dbReference type="AlphaFoldDB" id="A0A317ZEW3"/>
<gene>
    <name evidence="24" type="primary">ptsP</name>
    <name evidence="24" type="ORF">DDZ13_14830</name>
</gene>
<dbReference type="InterPro" id="IPR024692">
    <property type="entry name" value="PTS_EI"/>
</dbReference>
<dbReference type="PROSITE" id="PS00370">
    <property type="entry name" value="PEP_ENZYMES_PHOS_SITE"/>
    <property type="match status" value="1"/>
</dbReference>
<evidence type="ECO:0000256" key="3">
    <source>
        <dbReference type="ARBA" id="ARBA00002728"/>
    </source>
</evidence>
<feature type="binding site" evidence="20">
    <location>
        <position position="464"/>
    </location>
    <ligand>
        <name>Mg(2+)</name>
        <dbReference type="ChEBI" id="CHEBI:18420"/>
    </ligand>
</feature>
<dbReference type="GO" id="GO:0046872">
    <property type="term" value="F:metal ion binding"/>
    <property type="evidence" value="ECO:0007669"/>
    <property type="project" value="UniProtKB-KW"/>
</dbReference>
<keyword evidence="14 17" id="KW-0418">Kinase</keyword>
<keyword evidence="13 17" id="KW-0479">Metal-binding</keyword>
<dbReference type="SUPFAM" id="SSF47831">
    <property type="entry name" value="Enzyme I of the PEP:sugar phosphotransferase system HPr-binding (sub)domain"/>
    <property type="match status" value="1"/>
</dbReference>
<evidence type="ECO:0000256" key="5">
    <source>
        <dbReference type="ARBA" id="ARBA00007837"/>
    </source>
</evidence>
<dbReference type="PANTHER" id="PTHR46244">
    <property type="entry name" value="PHOSPHOENOLPYRUVATE-PROTEIN PHOSPHOTRANSFERASE"/>
    <property type="match status" value="1"/>
</dbReference>
<dbReference type="InterPro" id="IPR040442">
    <property type="entry name" value="Pyrv_kinase-like_dom_sf"/>
</dbReference>
<dbReference type="GO" id="GO:0009401">
    <property type="term" value="P:phosphoenolpyruvate-dependent sugar phosphotransferase system"/>
    <property type="evidence" value="ECO:0007669"/>
    <property type="project" value="UniProtKB-KW"/>
</dbReference>
<evidence type="ECO:0000256" key="20">
    <source>
        <dbReference type="PIRSR" id="PIRSR000732-3"/>
    </source>
</evidence>
<evidence type="ECO:0000256" key="13">
    <source>
        <dbReference type="ARBA" id="ARBA00022723"/>
    </source>
</evidence>
<keyword evidence="9 17" id="KW-0963">Cytoplasm</keyword>
<evidence type="ECO:0000256" key="7">
    <source>
        <dbReference type="ARBA" id="ARBA00016544"/>
    </source>
</evidence>
<feature type="binding site" evidence="19">
    <location>
        <position position="306"/>
    </location>
    <ligand>
        <name>phosphoenolpyruvate</name>
        <dbReference type="ChEBI" id="CHEBI:58702"/>
    </ligand>
</feature>
<dbReference type="InterPro" id="IPR008279">
    <property type="entry name" value="PEP-util_enz_mobile_dom"/>
</dbReference>
<dbReference type="EC" id="2.7.3.9" evidence="6 17"/>
<dbReference type="FunCoup" id="A0A317ZEW3">
    <property type="interactions" value="324"/>
</dbReference>
<dbReference type="Gene3D" id="3.20.20.60">
    <property type="entry name" value="Phosphoenolpyruvate-binding domains"/>
    <property type="match status" value="1"/>
</dbReference>
<dbReference type="GO" id="GO:0005737">
    <property type="term" value="C:cytoplasm"/>
    <property type="evidence" value="ECO:0007669"/>
    <property type="project" value="UniProtKB-SubCell"/>
</dbReference>
<feature type="active site" description="Proton donor" evidence="18">
    <location>
        <position position="511"/>
    </location>
</feature>
<dbReference type="PRINTS" id="PR01736">
    <property type="entry name" value="PHPHTRNFRASE"/>
</dbReference>
<dbReference type="InterPro" id="IPR015813">
    <property type="entry name" value="Pyrv/PenolPyrv_kinase-like_dom"/>
</dbReference>
<evidence type="ECO:0000259" key="22">
    <source>
        <dbReference type="Pfam" id="PF02896"/>
    </source>
</evidence>
<dbReference type="InterPro" id="IPR000121">
    <property type="entry name" value="PEP_util_C"/>
</dbReference>
<dbReference type="NCBIfam" id="TIGR01417">
    <property type="entry name" value="PTS_I_fam"/>
    <property type="match status" value="1"/>
</dbReference>
<evidence type="ECO:0000256" key="9">
    <source>
        <dbReference type="ARBA" id="ARBA00022490"/>
    </source>
</evidence>
<dbReference type="GO" id="GO:0016301">
    <property type="term" value="F:kinase activity"/>
    <property type="evidence" value="ECO:0007669"/>
    <property type="project" value="UniProtKB-KW"/>
</dbReference>
<feature type="binding site" evidence="19">
    <location>
        <position position="474"/>
    </location>
    <ligand>
        <name>phosphoenolpyruvate</name>
        <dbReference type="ChEBI" id="CHEBI:58702"/>
    </ligand>
</feature>
<dbReference type="Pfam" id="PF05524">
    <property type="entry name" value="PEP-utilisers_N"/>
    <property type="match status" value="1"/>
</dbReference>
<sequence length="586" mass="64303">MSSESSQNEIILEGIAASPGVAHGPALVYLQKQLDVPCYDLQESAIETELERFDQAILETRAEITSIRDKIASTLGEGEARIFDAHLLVLEDSALLEEVTSELRNTKKNIEYCYDRVAERYMSFFKSMEDEYLKERVADIRDVSRRLLHNLTGTQKVSLRDLSGDCILVSEDISPSDAADMAREKLLAFATDAGGKTSHSVIMARSLGIPAVVGSHDATKRIKTGDQILIDGHDGVIVINPSQDRLYKYGKLATERKKRDEIIIKVIDQPSASKDGVPIALMANVEGAREMEHVNAMNADGVGLFRTEGIFLRHHGYPPESVQYDEYLAVAEAAGDNPVIVRTLDIGGDKTIDDDNVKDDSSFMGFRAIRFCLENLDIFKTQIRAILRASAKGNVKIMYPMISGVLELRKANEVLESVKQELRSEGIDFDENIEVGAMVEVPSAAMIIDIIAKEVDFLSIGTNDLIQYLMAVDRLNDRVAHLYQPAHPAVLRSLKSIIDGGREAGIPVSICGEIAGEPAFAALLLGMGASSLSMTANLLPEVKYFIRNINQSEAIALVEEVMALGDSDANAKALEAFRREKMGNLA</sequence>
<evidence type="ECO:0000259" key="21">
    <source>
        <dbReference type="Pfam" id="PF00391"/>
    </source>
</evidence>
<dbReference type="InParanoid" id="A0A317ZEW3"/>